<feature type="signal peptide" evidence="14">
    <location>
        <begin position="1"/>
        <end position="35"/>
    </location>
</feature>
<evidence type="ECO:0000256" key="13">
    <source>
        <dbReference type="SAM" id="MobiDB-lite"/>
    </source>
</evidence>
<keyword evidence="5 11" id="KW-0812">Transmembrane</keyword>
<keyword evidence="9 11" id="KW-0472">Membrane</keyword>
<dbReference type="Gene3D" id="2.60.40.1120">
    <property type="entry name" value="Carboxypeptidase-like, regulatory domain"/>
    <property type="match status" value="1"/>
</dbReference>
<dbReference type="Gene3D" id="2.170.130.10">
    <property type="entry name" value="TonB-dependent receptor, plug domain"/>
    <property type="match status" value="1"/>
</dbReference>
<dbReference type="InterPro" id="IPR008969">
    <property type="entry name" value="CarboxyPept-like_regulatory"/>
</dbReference>
<keyword evidence="10 11" id="KW-0998">Cell outer membrane</keyword>
<keyword evidence="6" id="KW-0408">Iron</keyword>
<dbReference type="InterPro" id="IPR000531">
    <property type="entry name" value="Beta-barrel_TonB"/>
</dbReference>
<comment type="similarity">
    <text evidence="11 12">Belongs to the TonB-dependent receptor family.</text>
</comment>
<evidence type="ECO:0000256" key="2">
    <source>
        <dbReference type="ARBA" id="ARBA00022448"/>
    </source>
</evidence>
<comment type="caution">
    <text evidence="16">The sequence shown here is derived from an EMBL/GenBank/DDBJ whole genome shotgun (WGS) entry which is preliminary data.</text>
</comment>
<keyword evidence="4" id="KW-0410">Iron transport</keyword>
<keyword evidence="17" id="KW-1185">Reference proteome</keyword>
<evidence type="ECO:0000256" key="3">
    <source>
        <dbReference type="ARBA" id="ARBA00022452"/>
    </source>
</evidence>
<keyword evidence="7" id="KW-0406">Ion transport</keyword>
<feature type="chain" id="PRO_5045846483" evidence="14">
    <location>
        <begin position="36"/>
        <end position="1207"/>
    </location>
</feature>
<reference evidence="16 17" key="1">
    <citation type="submission" date="2024-03" db="EMBL/GenBank/DDBJ databases">
        <title>Human intestinal bacterial collection.</title>
        <authorList>
            <person name="Pauvert C."/>
            <person name="Hitch T.C.A."/>
            <person name="Clavel T."/>
        </authorList>
    </citation>
    <scope>NUCLEOTIDE SEQUENCE [LARGE SCALE GENOMIC DNA]</scope>
    <source>
        <strain evidence="16 17">CLA-KB-H122</strain>
    </source>
</reference>
<evidence type="ECO:0000256" key="9">
    <source>
        <dbReference type="ARBA" id="ARBA00023136"/>
    </source>
</evidence>
<organism evidence="16 17">
    <name type="scientific">Alistipes intestinihominis</name>
    <dbReference type="NCBI Taxonomy" id="3133172"/>
    <lineage>
        <taxon>Bacteria</taxon>
        <taxon>Pseudomonadati</taxon>
        <taxon>Bacteroidota</taxon>
        <taxon>Bacteroidia</taxon>
        <taxon>Bacteroidales</taxon>
        <taxon>Rikenellaceae</taxon>
        <taxon>Alistipes</taxon>
    </lineage>
</organism>
<feature type="region of interest" description="Disordered" evidence="13">
    <location>
        <begin position="119"/>
        <end position="158"/>
    </location>
</feature>
<dbReference type="Pfam" id="PF07660">
    <property type="entry name" value="STN"/>
    <property type="match status" value="1"/>
</dbReference>
<evidence type="ECO:0000313" key="16">
    <source>
        <dbReference type="EMBL" id="MEQ2544610.1"/>
    </source>
</evidence>
<evidence type="ECO:0000256" key="7">
    <source>
        <dbReference type="ARBA" id="ARBA00023065"/>
    </source>
</evidence>
<keyword evidence="14" id="KW-0732">Signal</keyword>
<evidence type="ECO:0000256" key="8">
    <source>
        <dbReference type="ARBA" id="ARBA00023077"/>
    </source>
</evidence>
<dbReference type="InterPro" id="IPR039426">
    <property type="entry name" value="TonB-dep_rcpt-like"/>
</dbReference>
<feature type="domain" description="Secretin/TonB short N-terminal" evidence="15">
    <location>
        <begin position="67"/>
        <end position="118"/>
    </location>
</feature>
<evidence type="ECO:0000313" key="17">
    <source>
        <dbReference type="Proteomes" id="UP001460202"/>
    </source>
</evidence>
<dbReference type="InterPro" id="IPR023996">
    <property type="entry name" value="TonB-dep_OMP_SusC/RagA"/>
</dbReference>
<dbReference type="Proteomes" id="UP001460202">
    <property type="component" value="Unassembled WGS sequence"/>
</dbReference>
<dbReference type="Pfam" id="PF07715">
    <property type="entry name" value="Plug"/>
    <property type="match status" value="1"/>
</dbReference>
<dbReference type="Pfam" id="PF13715">
    <property type="entry name" value="CarbopepD_reg_2"/>
    <property type="match status" value="1"/>
</dbReference>
<comment type="subcellular location">
    <subcellularLocation>
        <location evidence="1 11">Cell outer membrane</location>
        <topology evidence="1 11">Multi-pass membrane protein</topology>
    </subcellularLocation>
</comment>
<sequence>MSNFNKSKGRCMTLQRRLACGLAAMFLAVAGIAHASEAGEKPATVTLTVERAPLATVLKKIEAQTYYTFFFNNELVGKAAPVTLSVKQAPVPDVLAKIFAGSDLTYEFREDKILIKRKKSDKPATQAQESETAGTVGGQTAGVDRQVTPPQQKNTASAAPALVQGVVRDDTGQPVAGVSVIVKGSLVGAVTESDGSYRIKARPSDQLSFSFLGYKTQDIYVGSKTTIDVRLVSTAQAIDDVVVTALGMKREEKSLGYAATKVKSDAFSSSASSSNWMSGLAGQVAGLTVAKANTGGGGSMRVTLRGESSIDLNNNGALFVIDGVPMFNTSAAGANEGGAYAIDYGNGTGDVNPEDIENITVLKGPAATALYGSEAANGAIIITTKSGEGQDGSVSVTFTSNFVVDQINSSPDFQYVYGQGSAKGNDGFHYGDPVDGEGSNTTDVSSWGPKMDGTLYYQYYDASRGIGVDENGVRIKTPFVSYGNWFKNFFQTGWTATNTLSVSGKINKNNAIRFSVTDYRSESIVPNSPWSKQSLSLKSNNKINRWLSVDTSLTYYRKDDDNLPVMGYGSSSIMYSLWCMSPNIDMNWAKQYWLPGQEHVQQDAGLSGGKNNPYFTAYEQLNTLDRDRMYGNTALNLHLYKGLDLMLRGGIDFSRDLRSTRHPKSSYSYKYGMYSEQELTSLQLSTDFLLKYDRKLGAGFNITANLGGSSINRSFVQTSKTAEQLKQPGVYSLANSVNRIKTDNYSYERQTNSIYGLISLSWRDAVYLDITGRNDWSSTLPVSNNSYFYPSVSASVLLNELIDFGSARNVVNLVKLRGSFAQVGNDTKPYRTSNYLTSSDFAGNFQIPRTAADLNLKPEIVSSWEVGADIRLFQSRLNLDIAYYDSESKNQIVSMPVSQASGVGSRYSNTGRIRNWGWEVSVNGTIVKNKKVQWKAYVNWALNRNRVLELGDGVDSWIVASYSSHAYMTAYEGQSLSTMYGLGYKRAPEGSFIVGKDGSLTDVSGQLVIDENGYPQYSDDLQRIGECMPDWKGGFGTSVKWNGLTLSVAFDGQFGGHVYSYSNALLGSRGKGTVSLPGRYDGLVLDGVNQLPDGNYVKNTHKTADITEYYGLAYAFQNAEQNFVSTQFLKLRELRLDYEFPKKWLSKTRIIKGLVLSVYGRDLFCWSDFPGWDPEGAFMRGSSVVPGFEIAQMPGTRAIGGSIKITF</sequence>
<evidence type="ECO:0000256" key="1">
    <source>
        <dbReference type="ARBA" id="ARBA00004571"/>
    </source>
</evidence>
<proteinExistence type="inferred from homology"/>
<dbReference type="RefSeq" id="WP_349094036.1">
    <property type="nucleotide sequence ID" value="NZ_JBBMFL010000005.1"/>
</dbReference>
<evidence type="ECO:0000256" key="4">
    <source>
        <dbReference type="ARBA" id="ARBA00022496"/>
    </source>
</evidence>
<evidence type="ECO:0000256" key="10">
    <source>
        <dbReference type="ARBA" id="ARBA00023237"/>
    </source>
</evidence>
<keyword evidence="8 12" id="KW-0798">TonB box</keyword>
<dbReference type="PANTHER" id="PTHR32552:SF81">
    <property type="entry name" value="TONB-DEPENDENT OUTER MEMBRANE RECEPTOR"/>
    <property type="match status" value="1"/>
</dbReference>
<gene>
    <name evidence="16" type="ORF">WMO46_06575</name>
</gene>
<dbReference type="Gene3D" id="3.55.50.30">
    <property type="match status" value="1"/>
</dbReference>
<accession>A0ABV1GW16</accession>
<evidence type="ECO:0000256" key="12">
    <source>
        <dbReference type="RuleBase" id="RU003357"/>
    </source>
</evidence>
<dbReference type="InterPro" id="IPR011662">
    <property type="entry name" value="Secretin/TonB_short_N"/>
</dbReference>
<dbReference type="NCBIfam" id="TIGR04056">
    <property type="entry name" value="OMP_RagA_SusC"/>
    <property type="match status" value="1"/>
</dbReference>
<dbReference type="InterPro" id="IPR036942">
    <property type="entry name" value="Beta-barrel_TonB_sf"/>
</dbReference>
<evidence type="ECO:0000256" key="5">
    <source>
        <dbReference type="ARBA" id="ARBA00022692"/>
    </source>
</evidence>
<keyword evidence="2 11" id="KW-0813">Transport</keyword>
<dbReference type="Pfam" id="PF00593">
    <property type="entry name" value="TonB_dep_Rec_b-barrel"/>
    <property type="match status" value="1"/>
</dbReference>
<evidence type="ECO:0000259" key="15">
    <source>
        <dbReference type="SMART" id="SM00965"/>
    </source>
</evidence>
<dbReference type="NCBIfam" id="TIGR04057">
    <property type="entry name" value="SusC_RagA_signa"/>
    <property type="match status" value="1"/>
</dbReference>
<evidence type="ECO:0000256" key="14">
    <source>
        <dbReference type="SAM" id="SignalP"/>
    </source>
</evidence>
<dbReference type="InterPro" id="IPR012910">
    <property type="entry name" value="Plug_dom"/>
</dbReference>
<dbReference type="SUPFAM" id="SSF49464">
    <property type="entry name" value="Carboxypeptidase regulatory domain-like"/>
    <property type="match status" value="1"/>
</dbReference>
<dbReference type="InterPro" id="IPR037066">
    <property type="entry name" value="Plug_dom_sf"/>
</dbReference>
<dbReference type="SUPFAM" id="SSF56935">
    <property type="entry name" value="Porins"/>
    <property type="match status" value="1"/>
</dbReference>
<protein>
    <submittedName>
        <fullName evidence="16">SusC/RagA family TonB-linked outer membrane protein</fullName>
    </submittedName>
</protein>
<keyword evidence="3 11" id="KW-1134">Transmembrane beta strand</keyword>
<dbReference type="PANTHER" id="PTHR32552">
    <property type="entry name" value="FERRICHROME IRON RECEPTOR-RELATED"/>
    <property type="match status" value="1"/>
</dbReference>
<evidence type="ECO:0000256" key="11">
    <source>
        <dbReference type="PROSITE-ProRule" id="PRU01360"/>
    </source>
</evidence>
<dbReference type="SMART" id="SM00965">
    <property type="entry name" value="STN"/>
    <property type="match status" value="1"/>
</dbReference>
<dbReference type="EMBL" id="JBBMFL010000005">
    <property type="protein sequence ID" value="MEQ2544610.1"/>
    <property type="molecule type" value="Genomic_DNA"/>
</dbReference>
<name>A0ABV1GW16_9BACT</name>
<dbReference type="Gene3D" id="2.40.170.20">
    <property type="entry name" value="TonB-dependent receptor, beta-barrel domain"/>
    <property type="match status" value="1"/>
</dbReference>
<feature type="compositionally biased region" description="Polar residues" evidence="13">
    <location>
        <begin position="148"/>
        <end position="157"/>
    </location>
</feature>
<dbReference type="PROSITE" id="PS52016">
    <property type="entry name" value="TONB_DEPENDENT_REC_3"/>
    <property type="match status" value="1"/>
</dbReference>
<dbReference type="InterPro" id="IPR023997">
    <property type="entry name" value="TonB-dep_OMP_SusC/RagA_CS"/>
</dbReference>
<evidence type="ECO:0000256" key="6">
    <source>
        <dbReference type="ARBA" id="ARBA00023004"/>
    </source>
</evidence>